<proteinExistence type="inferred from homology"/>
<name>A0A0A7CPH9_ACHHY</name>
<evidence type="ECO:0000313" key="5">
    <source>
        <dbReference type="EMBL" id="OQR81278.1"/>
    </source>
</evidence>
<evidence type="ECO:0000256" key="3">
    <source>
        <dbReference type="SAM" id="SignalP"/>
    </source>
</evidence>
<dbReference type="PANTHER" id="PTHR11240">
    <property type="entry name" value="RIBONUCLEASE T2"/>
    <property type="match status" value="1"/>
</dbReference>
<evidence type="ECO:0000256" key="1">
    <source>
        <dbReference type="ARBA" id="ARBA00007469"/>
    </source>
</evidence>
<evidence type="ECO:0000313" key="4">
    <source>
        <dbReference type="EMBL" id="AIG56476.1"/>
    </source>
</evidence>
<accession>A0A0A7CPH9</accession>
<dbReference type="PANTHER" id="PTHR11240:SF22">
    <property type="entry name" value="RIBONUCLEASE T2"/>
    <property type="match status" value="1"/>
</dbReference>
<dbReference type="PROSITE" id="PS00530">
    <property type="entry name" value="RNASE_T2_1"/>
    <property type="match status" value="1"/>
</dbReference>
<comment type="similarity">
    <text evidence="1 2">Belongs to the RNase T2 family.</text>
</comment>
<dbReference type="SUPFAM" id="SSF55895">
    <property type="entry name" value="Ribonuclease Rh-like"/>
    <property type="match status" value="1"/>
</dbReference>
<dbReference type="Gene3D" id="3.90.730.10">
    <property type="entry name" value="Ribonuclease T2-like"/>
    <property type="match status" value="1"/>
</dbReference>
<dbReference type="Proteomes" id="UP000243579">
    <property type="component" value="Unassembled WGS sequence"/>
</dbReference>
<dbReference type="GO" id="GO:0006401">
    <property type="term" value="P:RNA catabolic process"/>
    <property type="evidence" value="ECO:0007669"/>
    <property type="project" value="TreeGrafter"/>
</dbReference>
<dbReference type="InterPro" id="IPR018188">
    <property type="entry name" value="RNase_T2_His_AS_1"/>
</dbReference>
<dbReference type="CDD" id="cd00374">
    <property type="entry name" value="RNase_T2"/>
    <property type="match status" value="1"/>
</dbReference>
<feature type="chain" id="PRO_5002026940" evidence="3">
    <location>
        <begin position="17"/>
        <end position="215"/>
    </location>
</feature>
<dbReference type="GO" id="GO:0033897">
    <property type="term" value="F:ribonuclease T2 activity"/>
    <property type="evidence" value="ECO:0007669"/>
    <property type="project" value="InterPro"/>
</dbReference>
<dbReference type="Pfam" id="PF00445">
    <property type="entry name" value="Ribonuclease_T2"/>
    <property type="match status" value="1"/>
</dbReference>
<keyword evidence="6" id="KW-1185">Reference proteome</keyword>
<dbReference type="OrthoDB" id="62942at2759"/>
<dbReference type="InterPro" id="IPR001568">
    <property type="entry name" value="RNase_T2-like"/>
</dbReference>
<organism evidence="4">
    <name type="scientific">Achlya hypogyna</name>
    <name type="common">Oomycete</name>
    <name type="synonym">Protoachlya hypogyna</name>
    <dbReference type="NCBI Taxonomy" id="1202772"/>
    <lineage>
        <taxon>Eukaryota</taxon>
        <taxon>Sar</taxon>
        <taxon>Stramenopiles</taxon>
        <taxon>Oomycota</taxon>
        <taxon>Saprolegniomycetes</taxon>
        <taxon>Saprolegniales</taxon>
        <taxon>Achlyaceae</taxon>
        <taxon>Achlya</taxon>
    </lineage>
</organism>
<dbReference type="AlphaFoldDB" id="A0A0A7CPH9"/>
<evidence type="ECO:0000313" key="6">
    <source>
        <dbReference type="Proteomes" id="UP000243579"/>
    </source>
</evidence>
<evidence type="ECO:0000256" key="2">
    <source>
        <dbReference type="RuleBase" id="RU004328"/>
    </source>
</evidence>
<keyword evidence="3" id="KW-0732">Signal</keyword>
<dbReference type="InterPro" id="IPR036430">
    <property type="entry name" value="RNase_T2-like_sf"/>
</dbReference>
<dbReference type="GO" id="GO:0003723">
    <property type="term" value="F:RNA binding"/>
    <property type="evidence" value="ECO:0007669"/>
    <property type="project" value="InterPro"/>
</dbReference>
<dbReference type="GO" id="GO:0005576">
    <property type="term" value="C:extracellular region"/>
    <property type="evidence" value="ECO:0007669"/>
    <property type="project" value="TreeGrafter"/>
</dbReference>
<sequence length="215" mass="22967">MKLVLAIAAAAHSVQAFDFFLLSQTWQPAFCSSGNYPGCDSPTAFMQSNLTIHGLWPENQDGSYPSFCDPNNVLSQDTIDAVGMDAINKYWPDVKTNYGTDFISNEWAKHGTCSGLEQVDYINAAIATEKTLGTPSFISNNAGSSVLATALRAAYGSNTVALICKKNVLTEVRSCWSVDGSSGAPAHQIPCPNALLNQETCSRKSGAKISIPAFN</sequence>
<gene>
    <name evidence="5" type="ORF">ACHHYP_16525</name>
</gene>
<dbReference type="EMBL" id="JNBR01002825">
    <property type="protein sequence ID" value="OQR81278.1"/>
    <property type="molecule type" value="Genomic_DNA"/>
</dbReference>
<protein>
    <submittedName>
        <fullName evidence="4">Secreted protein</fullName>
    </submittedName>
</protein>
<reference evidence="4 6" key="1">
    <citation type="journal article" date="2014" name="Genome Biol. Evol.">
        <title>The secreted proteins of Achlya hypogyna and Thraustotheca clavata identify the ancestral oomycete secretome and reveal gene acquisitions by horizontal gene transfer.</title>
        <authorList>
            <person name="Misner I."/>
            <person name="Blouin N."/>
            <person name="Leonard G."/>
            <person name="Richards T.A."/>
            <person name="Lane C.E."/>
        </authorList>
    </citation>
    <scope>NUCLEOTIDE SEQUENCE</scope>
    <source>
        <strain evidence="4 6">ATCC 48635</strain>
    </source>
</reference>
<dbReference type="EMBL" id="KM039015">
    <property type="protein sequence ID" value="AIG56476.1"/>
    <property type="molecule type" value="Genomic_DNA"/>
</dbReference>
<feature type="signal peptide" evidence="3">
    <location>
        <begin position="1"/>
        <end position="16"/>
    </location>
</feature>